<dbReference type="OrthoDB" id="289126at2"/>
<reference evidence="4 5" key="1">
    <citation type="submission" date="2019-02" db="EMBL/GenBank/DDBJ databases">
        <title>Deep-cultivation of Planctomycetes and their phenomic and genomic characterization uncovers novel biology.</title>
        <authorList>
            <person name="Wiegand S."/>
            <person name="Jogler M."/>
            <person name="Boedeker C."/>
            <person name="Pinto D."/>
            <person name="Vollmers J."/>
            <person name="Rivas-Marin E."/>
            <person name="Kohn T."/>
            <person name="Peeters S.H."/>
            <person name="Heuer A."/>
            <person name="Rast P."/>
            <person name="Oberbeckmann S."/>
            <person name="Bunk B."/>
            <person name="Jeske O."/>
            <person name="Meyerdierks A."/>
            <person name="Storesund J.E."/>
            <person name="Kallscheuer N."/>
            <person name="Luecker S."/>
            <person name="Lage O.M."/>
            <person name="Pohl T."/>
            <person name="Merkel B.J."/>
            <person name="Hornburger P."/>
            <person name="Mueller R.-W."/>
            <person name="Bruemmer F."/>
            <person name="Labrenz M."/>
            <person name="Spormann A.M."/>
            <person name="Op den Camp H."/>
            <person name="Overmann J."/>
            <person name="Amann R."/>
            <person name="Jetten M.S.M."/>
            <person name="Mascher T."/>
            <person name="Medema M.H."/>
            <person name="Devos D.P."/>
            <person name="Kaster A.-K."/>
            <person name="Ovreas L."/>
            <person name="Rohde M."/>
            <person name="Galperin M.Y."/>
            <person name="Jogler C."/>
        </authorList>
    </citation>
    <scope>NUCLEOTIDE SEQUENCE [LARGE SCALE GENOMIC DNA]</scope>
    <source>
        <strain evidence="4 5">Pla85_3_4</strain>
    </source>
</reference>
<evidence type="ECO:0000259" key="2">
    <source>
        <dbReference type="Pfam" id="PF07583"/>
    </source>
</evidence>
<dbReference type="Pfam" id="PF07583">
    <property type="entry name" value="PSCyt2"/>
    <property type="match status" value="1"/>
</dbReference>
<dbReference type="RefSeq" id="WP_145058765.1">
    <property type="nucleotide sequence ID" value="NZ_CP036433.1"/>
</dbReference>
<evidence type="ECO:0008006" key="6">
    <source>
        <dbReference type="Google" id="ProtNLM"/>
    </source>
</evidence>
<sequence length="563" mass="63918" precursor="true">MSRNPALPCPSLPSCGMLLLALLAAGVTLTARSSQAEPPAGKAVMLTDDDWRQASRQPITSAEIDALVNQELQARRLEPAPLTTDEQFLRRASLDLTGQLPPPATIRAFVASEDPAKRAQLVDQLLDSDDHARHWARFWRDVVSVRITNRRSMGLTRSFEEWLFEQFRDEQSWGDITRRIVTAQGELRFTLNTPTAENGQLFFLVAHDSDEAEERAAETSRVFLGIQIQCAQCHDHPSEPWNRIQFHEMAAYFSRIKYEQLFDDKKLAGVQLVVTPDREHQMVSLEDPDSFTLTHPRFLDGQAPGVNLDDQHRRESLADLIVDPENHWFAAAYVNRITAELLGQPFYPHVDDLGPRKEVVFPALLTRMTGSFRGTNYDMKALFRAILNSQTYQRQIRPGDPAGQPAYFAAAVTKRLRPDTQWDSLVHVLGKIEHGARFHTGSGRRFNLSFLEGRFRTEFDFDPSLDEVEVQGTIPQTLLMMNNLKLHQRVAIGHTTLLKQVLKDFAEDGPAVEHLYLLALARQPTDQERARCSDYLAAAPTREEAFEDLLWALVNSTEFQTRR</sequence>
<dbReference type="AlphaFoldDB" id="A0A518E4M9"/>
<evidence type="ECO:0000259" key="3">
    <source>
        <dbReference type="Pfam" id="PF07587"/>
    </source>
</evidence>
<organism evidence="4 5">
    <name type="scientific">Lignipirellula cremea</name>
    <dbReference type="NCBI Taxonomy" id="2528010"/>
    <lineage>
        <taxon>Bacteria</taxon>
        <taxon>Pseudomonadati</taxon>
        <taxon>Planctomycetota</taxon>
        <taxon>Planctomycetia</taxon>
        <taxon>Pirellulales</taxon>
        <taxon>Pirellulaceae</taxon>
        <taxon>Lignipirellula</taxon>
    </lineage>
</organism>
<evidence type="ECO:0000256" key="1">
    <source>
        <dbReference type="SAM" id="SignalP"/>
    </source>
</evidence>
<proteinExistence type="predicted"/>
<feature type="signal peptide" evidence="1">
    <location>
        <begin position="1"/>
        <end position="36"/>
    </location>
</feature>
<keyword evidence="5" id="KW-1185">Reference proteome</keyword>
<evidence type="ECO:0000313" key="4">
    <source>
        <dbReference type="EMBL" id="QDU99050.1"/>
    </source>
</evidence>
<dbReference type="Pfam" id="PF07587">
    <property type="entry name" value="PSD1"/>
    <property type="match status" value="1"/>
</dbReference>
<dbReference type="KEGG" id="lcre:Pla8534_69610"/>
<evidence type="ECO:0000313" key="5">
    <source>
        <dbReference type="Proteomes" id="UP000317648"/>
    </source>
</evidence>
<dbReference type="PANTHER" id="PTHR35889">
    <property type="entry name" value="CYCLOINULO-OLIGOSACCHARIDE FRUCTANOTRANSFERASE-RELATED"/>
    <property type="match status" value="1"/>
</dbReference>
<feature type="domain" description="DUF1549" evidence="2">
    <location>
        <begin position="63"/>
        <end position="257"/>
    </location>
</feature>
<name>A0A518E4M9_9BACT</name>
<feature type="chain" id="PRO_5022204712" description="DUF1549 domain-containing protein" evidence="1">
    <location>
        <begin position="37"/>
        <end position="563"/>
    </location>
</feature>
<dbReference type="Proteomes" id="UP000317648">
    <property type="component" value="Chromosome"/>
</dbReference>
<accession>A0A518E4M9</accession>
<dbReference type="InterPro" id="IPR011444">
    <property type="entry name" value="DUF1549"/>
</dbReference>
<dbReference type="EMBL" id="CP036433">
    <property type="protein sequence ID" value="QDU99050.1"/>
    <property type="molecule type" value="Genomic_DNA"/>
</dbReference>
<keyword evidence="1" id="KW-0732">Signal</keyword>
<protein>
    <recommendedName>
        <fullName evidence="6">DUF1549 domain-containing protein</fullName>
    </recommendedName>
</protein>
<gene>
    <name evidence="4" type="ORF">Pla8534_69610</name>
</gene>
<feature type="domain" description="DUF1553" evidence="3">
    <location>
        <begin position="313"/>
        <end position="433"/>
    </location>
</feature>
<dbReference type="PANTHER" id="PTHR35889:SF3">
    <property type="entry name" value="F-BOX DOMAIN-CONTAINING PROTEIN"/>
    <property type="match status" value="1"/>
</dbReference>
<dbReference type="InterPro" id="IPR022655">
    <property type="entry name" value="DUF1553"/>
</dbReference>